<reference evidence="6" key="1">
    <citation type="submission" date="2024-06" db="EMBL/GenBank/DDBJ databases">
        <title>Streptomyces sp. strain HUAS MG91 genome sequences.</title>
        <authorList>
            <person name="Mo P."/>
        </authorList>
    </citation>
    <scope>NUCLEOTIDE SEQUENCE</scope>
    <source>
        <strain evidence="6">HUAS MG91</strain>
        <plasmid evidence="6">punmamed1</plasmid>
    </source>
</reference>
<dbReference type="PANTHER" id="PTHR43133:SF46">
    <property type="entry name" value="RNA POLYMERASE SIGMA-70 FACTOR ECF SUBFAMILY"/>
    <property type="match status" value="1"/>
</dbReference>
<dbReference type="Pfam" id="PF04542">
    <property type="entry name" value="Sigma70_r2"/>
    <property type="match status" value="1"/>
</dbReference>
<accession>A0AAU8J674</accession>
<dbReference type="SUPFAM" id="SSF88659">
    <property type="entry name" value="Sigma3 and sigma4 domains of RNA polymerase sigma factors"/>
    <property type="match status" value="1"/>
</dbReference>
<organism evidence="6">
    <name type="scientific">Streptomyces tabacisoli</name>
    <dbReference type="NCBI Taxonomy" id="3156398"/>
    <lineage>
        <taxon>Bacteria</taxon>
        <taxon>Bacillati</taxon>
        <taxon>Actinomycetota</taxon>
        <taxon>Actinomycetes</taxon>
        <taxon>Kitasatosporales</taxon>
        <taxon>Streptomycetaceae</taxon>
        <taxon>Streptomyces</taxon>
    </lineage>
</organism>
<keyword evidence="2" id="KW-0805">Transcription regulation</keyword>
<evidence type="ECO:0000256" key="4">
    <source>
        <dbReference type="ARBA" id="ARBA00023163"/>
    </source>
</evidence>
<dbReference type="GO" id="GO:0006352">
    <property type="term" value="P:DNA-templated transcription initiation"/>
    <property type="evidence" value="ECO:0007669"/>
    <property type="project" value="InterPro"/>
</dbReference>
<dbReference type="InterPro" id="IPR014284">
    <property type="entry name" value="RNA_pol_sigma-70_dom"/>
</dbReference>
<keyword evidence="4" id="KW-0804">Transcription</keyword>
<gene>
    <name evidence="6" type="ORF">ABII15_39000</name>
</gene>
<evidence type="ECO:0000256" key="1">
    <source>
        <dbReference type="ARBA" id="ARBA00010641"/>
    </source>
</evidence>
<sequence>MNDNSCVLHAEFAAFTETTCNGLYWHAFRLCKHHALAEDLVQSASVKQWKQWPRNRSRSFQHNRASAYRTVTNLYFDHLRGKSNSYTFCDIDDHDVAADAEMMDAELIAAENAREVLQAVDQLPDPLGDLIRAVYLDEMTVAAFANQKGLAPKTASRYHLKALKLLHTILEKRS</sequence>
<dbReference type="NCBIfam" id="TIGR02937">
    <property type="entry name" value="sigma70-ECF"/>
    <property type="match status" value="1"/>
</dbReference>
<protein>
    <submittedName>
        <fullName evidence="6">Sigma-70 family RNA polymerase sigma factor</fullName>
    </submittedName>
</protein>
<dbReference type="InterPro" id="IPR013325">
    <property type="entry name" value="RNA_pol_sigma_r2"/>
</dbReference>
<dbReference type="Gene3D" id="1.10.1740.10">
    <property type="match status" value="1"/>
</dbReference>
<evidence type="ECO:0000256" key="3">
    <source>
        <dbReference type="ARBA" id="ARBA00023082"/>
    </source>
</evidence>
<keyword evidence="6" id="KW-0614">Plasmid</keyword>
<dbReference type="InterPro" id="IPR039425">
    <property type="entry name" value="RNA_pol_sigma-70-like"/>
</dbReference>
<dbReference type="AlphaFoldDB" id="A0AAU8J674"/>
<dbReference type="InterPro" id="IPR007627">
    <property type="entry name" value="RNA_pol_sigma70_r2"/>
</dbReference>
<dbReference type="InterPro" id="IPR013324">
    <property type="entry name" value="RNA_pol_sigma_r3/r4-like"/>
</dbReference>
<proteinExistence type="inferred from homology"/>
<dbReference type="SUPFAM" id="SSF88946">
    <property type="entry name" value="Sigma2 domain of RNA polymerase sigma factors"/>
    <property type="match status" value="1"/>
</dbReference>
<name>A0AAU8J674_9ACTN</name>
<comment type="similarity">
    <text evidence="1">Belongs to the sigma-70 factor family. ECF subfamily.</text>
</comment>
<dbReference type="InterPro" id="IPR036388">
    <property type="entry name" value="WH-like_DNA-bd_sf"/>
</dbReference>
<feature type="domain" description="RNA polymerase sigma-70 region 2" evidence="5">
    <location>
        <begin position="23"/>
        <end position="83"/>
    </location>
</feature>
<evidence type="ECO:0000313" key="6">
    <source>
        <dbReference type="EMBL" id="XCJ76020.1"/>
    </source>
</evidence>
<dbReference type="GO" id="GO:0016987">
    <property type="term" value="F:sigma factor activity"/>
    <property type="evidence" value="ECO:0007669"/>
    <property type="project" value="UniProtKB-KW"/>
</dbReference>
<dbReference type="RefSeq" id="WP_353947429.1">
    <property type="nucleotide sequence ID" value="NZ_CP159535.1"/>
</dbReference>
<geneLocation type="plasmid" evidence="6">
    <name>punmamed1</name>
</geneLocation>
<evidence type="ECO:0000259" key="5">
    <source>
        <dbReference type="Pfam" id="PF04542"/>
    </source>
</evidence>
<dbReference type="Gene3D" id="1.10.10.10">
    <property type="entry name" value="Winged helix-like DNA-binding domain superfamily/Winged helix DNA-binding domain"/>
    <property type="match status" value="1"/>
</dbReference>
<dbReference type="EMBL" id="CP159535">
    <property type="protein sequence ID" value="XCJ76020.1"/>
    <property type="molecule type" value="Genomic_DNA"/>
</dbReference>
<evidence type="ECO:0000256" key="2">
    <source>
        <dbReference type="ARBA" id="ARBA00023015"/>
    </source>
</evidence>
<keyword evidence="3" id="KW-0731">Sigma factor</keyword>
<dbReference type="KEGG" id="stac:ABII15_39000"/>
<dbReference type="PANTHER" id="PTHR43133">
    <property type="entry name" value="RNA POLYMERASE ECF-TYPE SIGMA FACTO"/>
    <property type="match status" value="1"/>
</dbReference>